<dbReference type="GO" id="GO:0005739">
    <property type="term" value="C:mitochondrion"/>
    <property type="evidence" value="ECO:0007669"/>
    <property type="project" value="TreeGrafter"/>
</dbReference>
<dbReference type="InterPro" id="IPR006094">
    <property type="entry name" value="Oxid_FAD_bind_N"/>
</dbReference>
<feature type="non-terminal residue" evidence="11">
    <location>
        <position position="479"/>
    </location>
</feature>
<evidence type="ECO:0000256" key="6">
    <source>
        <dbReference type="ARBA" id="ARBA00039003"/>
    </source>
</evidence>
<dbReference type="Gene3D" id="3.30.70.2740">
    <property type="match status" value="1"/>
</dbReference>
<dbReference type="Pfam" id="PF01565">
    <property type="entry name" value="FAD_binding_4"/>
    <property type="match status" value="1"/>
</dbReference>
<evidence type="ECO:0000313" key="11">
    <source>
        <dbReference type="EMBL" id="CAF0983213.1"/>
    </source>
</evidence>
<organism evidence="11 12">
    <name type="scientific">Brachionus calyciflorus</name>
    <dbReference type="NCBI Taxonomy" id="104777"/>
    <lineage>
        <taxon>Eukaryota</taxon>
        <taxon>Metazoa</taxon>
        <taxon>Spiralia</taxon>
        <taxon>Gnathifera</taxon>
        <taxon>Rotifera</taxon>
        <taxon>Eurotatoria</taxon>
        <taxon>Monogononta</taxon>
        <taxon>Pseudotrocha</taxon>
        <taxon>Ploima</taxon>
        <taxon>Brachionidae</taxon>
        <taxon>Brachionus</taxon>
    </lineage>
</organism>
<dbReference type="Gene3D" id="3.30.70.2190">
    <property type="match status" value="1"/>
</dbReference>
<dbReference type="InterPro" id="IPR036318">
    <property type="entry name" value="FAD-bd_PCMH-like_sf"/>
</dbReference>
<dbReference type="GO" id="GO:0051990">
    <property type="term" value="F:(R)-2-hydroxyglutarate dehydrogenase activity"/>
    <property type="evidence" value="ECO:0007669"/>
    <property type="project" value="UniProtKB-EC"/>
</dbReference>
<dbReference type="Gene3D" id="3.30.43.10">
    <property type="entry name" value="Uridine Diphospho-n-acetylenolpyruvylglucosamine Reductase, domain 2"/>
    <property type="match status" value="1"/>
</dbReference>
<evidence type="ECO:0000256" key="1">
    <source>
        <dbReference type="ARBA" id="ARBA00001974"/>
    </source>
</evidence>
<dbReference type="OrthoDB" id="5332616at2759"/>
<dbReference type="FunFam" id="3.30.43.10:FF:000002">
    <property type="entry name" value="D-2-hydroxyglutarate dehydrogenase, mitochondrial"/>
    <property type="match status" value="1"/>
</dbReference>
<evidence type="ECO:0000256" key="8">
    <source>
        <dbReference type="ARBA" id="ARBA00045410"/>
    </source>
</evidence>
<dbReference type="FunFam" id="3.30.70.2740:FF:000002">
    <property type="entry name" value="D-2-hydroxyglutarate dehydrogenase mitochondrial"/>
    <property type="match status" value="1"/>
</dbReference>
<feature type="domain" description="FAD-binding PCMH-type" evidence="10">
    <location>
        <begin position="72"/>
        <end position="253"/>
    </location>
</feature>
<evidence type="ECO:0000313" key="12">
    <source>
        <dbReference type="Proteomes" id="UP000663879"/>
    </source>
</evidence>
<dbReference type="PROSITE" id="PS51387">
    <property type="entry name" value="FAD_PCMH"/>
    <property type="match status" value="1"/>
</dbReference>
<name>A0A814FPB0_9BILA</name>
<keyword evidence="4" id="KW-0274">FAD</keyword>
<keyword evidence="5" id="KW-0560">Oxidoreductase</keyword>
<keyword evidence="12" id="KW-1185">Reference proteome</keyword>
<evidence type="ECO:0000256" key="2">
    <source>
        <dbReference type="ARBA" id="ARBA00008000"/>
    </source>
</evidence>
<dbReference type="FunFam" id="3.30.465.10:FF:000001">
    <property type="entry name" value="D-2-hydroxyglutarate dehydrogenase, mitochondrial"/>
    <property type="match status" value="1"/>
</dbReference>
<dbReference type="InterPro" id="IPR016167">
    <property type="entry name" value="FAD-bd_PCMH_sub1"/>
</dbReference>
<dbReference type="SUPFAM" id="SSF56176">
    <property type="entry name" value="FAD-binding/transporter-associated domain-like"/>
    <property type="match status" value="1"/>
</dbReference>
<dbReference type="EC" id="1.1.99.39" evidence="6"/>
<comment type="cofactor">
    <cofactor evidence="1">
        <name>FAD</name>
        <dbReference type="ChEBI" id="CHEBI:57692"/>
    </cofactor>
</comment>
<dbReference type="FunFam" id="3.30.70.2190:FF:000001">
    <property type="entry name" value="D-2-hydroxyglutarate dehydrogenase mitochondrial"/>
    <property type="match status" value="1"/>
</dbReference>
<dbReference type="InterPro" id="IPR016164">
    <property type="entry name" value="FAD-linked_Oxase-like_C"/>
</dbReference>
<reference evidence="11" key="1">
    <citation type="submission" date="2021-02" db="EMBL/GenBank/DDBJ databases">
        <authorList>
            <person name="Nowell W R."/>
        </authorList>
    </citation>
    <scope>NUCLEOTIDE SEQUENCE</scope>
    <source>
        <strain evidence="11">Ploen Becks lab</strain>
    </source>
</reference>
<comment type="catalytic activity">
    <reaction evidence="9">
        <text>(R)-malate + A = oxaloacetate + AH2</text>
        <dbReference type="Rhea" id="RHEA:67460"/>
        <dbReference type="ChEBI" id="CHEBI:13193"/>
        <dbReference type="ChEBI" id="CHEBI:15588"/>
        <dbReference type="ChEBI" id="CHEBI:16452"/>
        <dbReference type="ChEBI" id="CHEBI:17499"/>
    </reaction>
    <physiologicalReaction direction="left-to-right" evidence="9">
        <dbReference type="Rhea" id="RHEA:67461"/>
    </physiologicalReaction>
</comment>
<evidence type="ECO:0000256" key="9">
    <source>
        <dbReference type="ARBA" id="ARBA00049267"/>
    </source>
</evidence>
<dbReference type="InterPro" id="IPR016166">
    <property type="entry name" value="FAD-bd_PCMH"/>
</dbReference>
<evidence type="ECO:0000256" key="3">
    <source>
        <dbReference type="ARBA" id="ARBA00022630"/>
    </source>
</evidence>
<evidence type="ECO:0000256" key="7">
    <source>
        <dbReference type="ARBA" id="ARBA00039639"/>
    </source>
</evidence>
<comment type="function">
    <text evidence="8">Catalyzes the oxidation of D-2-hydroxyglutarate (D-2-HG) to alpha-ketoglutarate. Also catalyzes the oxidation of other D-2-hydroxyacids, such as D-malate (D-MAL) and D-lactate (D-LAC). Exhibits high activities towards D-2-HG and D-MAL but a very weak activity towards D-LAC.</text>
</comment>
<proteinExistence type="inferred from homology"/>
<keyword evidence="3" id="KW-0285">Flavoprotein</keyword>
<dbReference type="PANTHER" id="PTHR43716:SF1">
    <property type="entry name" value="D-2-HYDROXYGLUTARATE DEHYDROGENASE, MITOCHONDRIAL"/>
    <property type="match status" value="1"/>
</dbReference>
<dbReference type="InterPro" id="IPR016169">
    <property type="entry name" value="FAD-bd_PCMH_sub2"/>
</dbReference>
<dbReference type="InterPro" id="IPR004113">
    <property type="entry name" value="FAD-bd_oxidored_4_C"/>
</dbReference>
<protein>
    <recommendedName>
        <fullName evidence="7">D-2-hydroxyglutarate dehydrogenase, mitochondrial</fullName>
        <ecNumber evidence="6">1.1.99.39</ecNumber>
    </recommendedName>
</protein>
<evidence type="ECO:0000256" key="4">
    <source>
        <dbReference type="ARBA" id="ARBA00022827"/>
    </source>
</evidence>
<dbReference type="GO" id="GO:0071949">
    <property type="term" value="F:FAD binding"/>
    <property type="evidence" value="ECO:0007669"/>
    <property type="project" value="InterPro"/>
</dbReference>
<dbReference type="Pfam" id="PF02913">
    <property type="entry name" value="FAD-oxidase_C"/>
    <property type="match status" value="1"/>
</dbReference>
<dbReference type="Gene3D" id="3.30.465.10">
    <property type="match status" value="1"/>
</dbReference>
<evidence type="ECO:0000256" key="5">
    <source>
        <dbReference type="ARBA" id="ARBA00023002"/>
    </source>
</evidence>
<dbReference type="Proteomes" id="UP000663879">
    <property type="component" value="Unassembled WGS sequence"/>
</dbReference>
<evidence type="ECO:0000259" key="10">
    <source>
        <dbReference type="PROSITE" id="PS51387"/>
    </source>
</evidence>
<dbReference type="SUPFAM" id="SSF55103">
    <property type="entry name" value="FAD-linked oxidases, C-terminal domain"/>
    <property type="match status" value="1"/>
</dbReference>
<dbReference type="InterPro" id="IPR051264">
    <property type="entry name" value="FAD-oxidored/transferase_4"/>
</dbReference>
<comment type="caution">
    <text evidence="11">The sequence shown here is derived from an EMBL/GenBank/DDBJ whole genome shotgun (WGS) entry which is preliminary data.</text>
</comment>
<dbReference type="AlphaFoldDB" id="A0A814FPB0"/>
<sequence length="479" mass="53794">MNRCFKLFKPIQSHILFLQNKNLATLVERRNPNYAILTDSDFAFFERLLGKERCVDDTNALESYNTDWLKMCRGNSKLAILPKTTSELSEILKYCHEKNLAVCPQGGNTGLVGGSVPVYDEIVISTKLMNKIINLDNESSILSCQSGCILQNLDEYIREKAGLTMPLDLGAKGSCHIGGNVSTNAGGLRLLRYGSLKGNILGLEVVLSNGEVLNSMNTPVRKDNTGYDLKQLFIGSEGTLGFISGVSILCPQKPKAANLILVACDGNSFKTVIEVFKTARQELNEILSAFEFMDRESMIAVKENSNLENPFDKEISEKCNFYCLAETHSSDEESAIKKIENFYSKLSEKGLGLNGIIAENKSQFKFLWSLRERIAESLTRDGYNYKYDISLPINKMYDLVMDTRKRFKDNNAEKEFRRCIGYGHLGDGNLHLNVTSTTYDDKIFGLLEPFLFEWTKANNGSISAEHGLGLKKRNYIYYS</sequence>
<dbReference type="PANTHER" id="PTHR43716">
    <property type="entry name" value="D-2-HYDROXYGLUTARATE DEHYDROGENASE, MITOCHONDRIAL"/>
    <property type="match status" value="1"/>
</dbReference>
<dbReference type="EMBL" id="CAJNOC010003451">
    <property type="protein sequence ID" value="CAF0983213.1"/>
    <property type="molecule type" value="Genomic_DNA"/>
</dbReference>
<gene>
    <name evidence="11" type="ORF">OXX778_LOCUS15531</name>
</gene>
<accession>A0A814FPB0</accession>
<comment type="similarity">
    <text evidence="2">Belongs to the FAD-binding oxidoreductase/transferase type 4 family.</text>
</comment>